<keyword evidence="1 6" id="KW-0489">Methyltransferase</keyword>
<evidence type="ECO:0000256" key="4">
    <source>
        <dbReference type="ARBA" id="ARBA00023453"/>
    </source>
</evidence>
<organism evidence="6 7">
    <name type="scientific">Mizuhopecten yessoensis</name>
    <name type="common">Japanese scallop</name>
    <name type="synonym">Patinopecten yessoensis</name>
    <dbReference type="NCBI Taxonomy" id="6573"/>
    <lineage>
        <taxon>Eukaryota</taxon>
        <taxon>Metazoa</taxon>
        <taxon>Spiralia</taxon>
        <taxon>Lophotrochozoa</taxon>
        <taxon>Mollusca</taxon>
        <taxon>Bivalvia</taxon>
        <taxon>Autobranchia</taxon>
        <taxon>Pteriomorphia</taxon>
        <taxon>Pectinida</taxon>
        <taxon>Pectinoidea</taxon>
        <taxon>Pectinidae</taxon>
        <taxon>Mizuhopecten</taxon>
    </lineage>
</organism>
<reference evidence="6 7" key="1">
    <citation type="journal article" date="2017" name="Nat. Ecol. Evol.">
        <title>Scallop genome provides insights into evolution of bilaterian karyotype and development.</title>
        <authorList>
            <person name="Wang S."/>
            <person name="Zhang J."/>
            <person name="Jiao W."/>
            <person name="Li J."/>
            <person name="Xun X."/>
            <person name="Sun Y."/>
            <person name="Guo X."/>
            <person name="Huan P."/>
            <person name="Dong B."/>
            <person name="Zhang L."/>
            <person name="Hu X."/>
            <person name="Sun X."/>
            <person name="Wang J."/>
            <person name="Zhao C."/>
            <person name="Wang Y."/>
            <person name="Wang D."/>
            <person name="Huang X."/>
            <person name="Wang R."/>
            <person name="Lv J."/>
            <person name="Li Y."/>
            <person name="Zhang Z."/>
            <person name="Liu B."/>
            <person name="Lu W."/>
            <person name="Hui Y."/>
            <person name="Liang J."/>
            <person name="Zhou Z."/>
            <person name="Hou R."/>
            <person name="Li X."/>
            <person name="Liu Y."/>
            <person name="Li H."/>
            <person name="Ning X."/>
            <person name="Lin Y."/>
            <person name="Zhao L."/>
            <person name="Xing Q."/>
            <person name="Dou J."/>
            <person name="Li Y."/>
            <person name="Mao J."/>
            <person name="Guo H."/>
            <person name="Dou H."/>
            <person name="Li T."/>
            <person name="Mu C."/>
            <person name="Jiang W."/>
            <person name="Fu Q."/>
            <person name="Fu X."/>
            <person name="Miao Y."/>
            <person name="Liu J."/>
            <person name="Yu Q."/>
            <person name="Li R."/>
            <person name="Liao H."/>
            <person name="Li X."/>
            <person name="Kong Y."/>
            <person name="Jiang Z."/>
            <person name="Chourrout D."/>
            <person name="Li R."/>
            <person name="Bao Z."/>
        </authorList>
    </citation>
    <scope>NUCLEOTIDE SEQUENCE [LARGE SCALE GENOMIC DNA]</scope>
    <source>
        <strain evidence="6 7">PY_sf001</strain>
    </source>
</reference>
<dbReference type="SUPFAM" id="SSF53335">
    <property type="entry name" value="S-adenosyl-L-methionine-dependent methyltransferases"/>
    <property type="match status" value="1"/>
</dbReference>
<dbReference type="PROSITE" id="PS51682">
    <property type="entry name" value="SAM_OMT_I"/>
    <property type="match status" value="1"/>
</dbReference>
<dbReference type="Proteomes" id="UP000242188">
    <property type="component" value="Unassembled WGS sequence"/>
</dbReference>
<comment type="similarity">
    <text evidence="4">Belongs to the class I-like SAM-binding methyltransferase superfamily. Cation-dependent O-methyltransferase family.</text>
</comment>
<sequence>MQMHKVLVILGHCSPLLVLHSFQTEMIDIIKSYNQDCCFSCRRISCFHHQPRVYPTQGISTQKSRDLNINMACEMSKTTRVSPVLRHLRKLQQNAKANNAPSDALIQIETCIDCIHARNDYCETISSPPSDVIDNIVTETETHPWQQVRDEGKVLSDVAPIMLSGALEGTFLKMLTGMSNAKRALEIGLLTGCSALSIAEALPADGEVVTCEISEYLASLARKLVDHSPHGKKIKIMTGPGTDCLQQMAKEGQKFDFVFIDADKPGYIRYYKIIMDNDMLTPRGTILVDNALYAGMSYLPQDKLQLSARFTTTNHVMREFNEYVYNDDRVSQVLLPIHDGVMIIRRKEAFEGTA</sequence>
<keyword evidence="3" id="KW-0949">S-adenosyl-L-methionine</keyword>
<dbReference type="GO" id="GO:0032259">
    <property type="term" value="P:methylation"/>
    <property type="evidence" value="ECO:0007669"/>
    <property type="project" value="UniProtKB-KW"/>
</dbReference>
<dbReference type="InterPro" id="IPR002935">
    <property type="entry name" value="SAM_O-MeTrfase"/>
</dbReference>
<dbReference type="CDD" id="cd02440">
    <property type="entry name" value="AdoMet_MTases"/>
    <property type="match status" value="1"/>
</dbReference>
<feature type="chain" id="PRO_5013143426" evidence="5">
    <location>
        <begin position="22"/>
        <end position="354"/>
    </location>
</feature>
<protein>
    <submittedName>
        <fullName evidence="6">Caffeoyl-CoA O-methyltransferase</fullName>
    </submittedName>
</protein>
<dbReference type="PANTHER" id="PTHR10509:SF14">
    <property type="entry name" value="CAFFEOYL-COA O-METHYLTRANSFERASE 3-RELATED"/>
    <property type="match status" value="1"/>
</dbReference>
<evidence type="ECO:0000313" key="6">
    <source>
        <dbReference type="EMBL" id="OWF37109.1"/>
    </source>
</evidence>
<evidence type="ECO:0000313" key="7">
    <source>
        <dbReference type="Proteomes" id="UP000242188"/>
    </source>
</evidence>
<keyword evidence="2 6" id="KW-0808">Transferase</keyword>
<dbReference type="GO" id="GO:0008171">
    <property type="term" value="F:O-methyltransferase activity"/>
    <property type="evidence" value="ECO:0007669"/>
    <property type="project" value="InterPro"/>
</dbReference>
<dbReference type="STRING" id="6573.A0A210PKU5"/>
<dbReference type="Gene3D" id="3.40.50.150">
    <property type="entry name" value="Vaccinia Virus protein VP39"/>
    <property type="match status" value="1"/>
</dbReference>
<dbReference type="InterPro" id="IPR050362">
    <property type="entry name" value="Cation-dep_OMT"/>
</dbReference>
<dbReference type="OrthoDB" id="10251242at2759"/>
<dbReference type="InterPro" id="IPR029063">
    <property type="entry name" value="SAM-dependent_MTases_sf"/>
</dbReference>
<accession>A0A210PKU5</accession>
<dbReference type="EMBL" id="NEDP02005595">
    <property type="protein sequence ID" value="OWF37109.1"/>
    <property type="molecule type" value="Genomic_DNA"/>
</dbReference>
<feature type="signal peptide" evidence="5">
    <location>
        <begin position="1"/>
        <end position="21"/>
    </location>
</feature>
<comment type="caution">
    <text evidence="6">The sequence shown here is derived from an EMBL/GenBank/DDBJ whole genome shotgun (WGS) entry which is preliminary data.</text>
</comment>
<keyword evidence="5" id="KW-0732">Signal</keyword>
<keyword evidence="7" id="KW-1185">Reference proteome</keyword>
<evidence type="ECO:0000256" key="1">
    <source>
        <dbReference type="ARBA" id="ARBA00022603"/>
    </source>
</evidence>
<name>A0A210PKU5_MIZYE</name>
<dbReference type="GO" id="GO:0008757">
    <property type="term" value="F:S-adenosylmethionine-dependent methyltransferase activity"/>
    <property type="evidence" value="ECO:0007669"/>
    <property type="project" value="TreeGrafter"/>
</dbReference>
<evidence type="ECO:0000256" key="5">
    <source>
        <dbReference type="SAM" id="SignalP"/>
    </source>
</evidence>
<dbReference type="AlphaFoldDB" id="A0A210PKU5"/>
<dbReference type="PANTHER" id="PTHR10509">
    <property type="entry name" value="O-METHYLTRANSFERASE-RELATED"/>
    <property type="match status" value="1"/>
</dbReference>
<gene>
    <name evidence="6" type="ORF">KP79_PYT09799</name>
</gene>
<evidence type="ECO:0000256" key="2">
    <source>
        <dbReference type="ARBA" id="ARBA00022679"/>
    </source>
</evidence>
<dbReference type="Pfam" id="PF01596">
    <property type="entry name" value="Methyltransf_3"/>
    <property type="match status" value="1"/>
</dbReference>
<evidence type="ECO:0000256" key="3">
    <source>
        <dbReference type="ARBA" id="ARBA00022691"/>
    </source>
</evidence>
<proteinExistence type="inferred from homology"/>